<proteinExistence type="predicted"/>
<organism evidence="1 2">
    <name type="scientific">Eumeta variegata</name>
    <name type="common">Bagworm moth</name>
    <name type="synonym">Eumeta japonica</name>
    <dbReference type="NCBI Taxonomy" id="151549"/>
    <lineage>
        <taxon>Eukaryota</taxon>
        <taxon>Metazoa</taxon>
        <taxon>Ecdysozoa</taxon>
        <taxon>Arthropoda</taxon>
        <taxon>Hexapoda</taxon>
        <taxon>Insecta</taxon>
        <taxon>Pterygota</taxon>
        <taxon>Neoptera</taxon>
        <taxon>Endopterygota</taxon>
        <taxon>Lepidoptera</taxon>
        <taxon>Glossata</taxon>
        <taxon>Ditrysia</taxon>
        <taxon>Tineoidea</taxon>
        <taxon>Psychidae</taxon>
        <taxon>Oiketicinae</taxon>
        <taxon>Eumeta</taxon>
    </lineage>
</organism>
<dbReference type="OrthoDB" id="6159439at2759"/>
<comment type="caution">
    <text evidence="1">The sequence shown here is derived from an EMBL/GenBank/DDBJ whole genome shotgun (WGS) entry which is preliminary data.</text>
</comment>
<reference evidence="1 2" key="1">
    <citation type="journal article" date="2019" name="Commun. Biol.">
        <title>The bagworm genome reveals a unique fibroin gene that provides high tensile strength.</title>
        <authorList>
            <person name="Kono N."/>
            <person name="Nakamura H."/>
            <person name="Ohtoshi R."/>
            <person name="Tomita M."/>
            <person name="Numata K."/>
            <person name="Arakawa K."/>
        </authorList>
    </citation>
    <scope>NUCLEOTIDE SEQUENCE [LARGE SCALE GENOMIC DNA]</scope>
</reference>
<accession>A0A4C1WFP9</accession>
<dbReference type="EMBL" id="BGZK01000534">
    <property type="protein sequence ID" value="GBP48967.1"/>
    <property type="molecule type" value="Genomic_DNA"/>
</dbReference>
<protein>
    <submittedName>
        <fullName evidence="1">Uncharacterized protein</fullName>
    </submittedName>
</protein>
<gene>
    <name evidence="1" type="ORF">EVAR_32303_1</name>
</gene>
<keyword evidence="2" id="KW-1185">Reference proteome</keyword>
<sequence length="158" mass="18573">MFIKIVVLVAEITQEVTHGSTCLTLTEALNPAVLRQRDYVQRTKLCRSEVSANRAMRRFHALRLFTSSPSRSHFRPLRRFRDRLYSGRVLSVDKVIEVTLEMRHKRLFSTLTFQMLIHLEKDGQETQCKRAWKPKDMWSLLSVDNSNPKESPVRYQPL</sequence>
<dbReference type="AlphaFoldDB" id="A0A4C1WFP9"/>
<evidence type="ECO:0000313" key="1">
    <source>
        <dbReference type="EMBL" id="GBP48967.1"/>
    </source>
</evidence>
<dbReference type="Proteomes" id="UP000299102">
    <property type="component" value="Unassembled WGS sequence"/>
</dbReference>
<evidence type="ECO:0000313" key="2">
    <source>
        <dbReference type="Proteomes" id="UP000299102"/>
    </source>
</evidence>
<name>A0A4C1WFP9_EUMVA</name>